<sequence length="309" mass="35085">MTQYSNSKKQLITILKLSTFLVFIGRAYQHIVWDAPYRAFLWDEGLLKGVVENIFGGTWNDYVTSLSAANTISFSIKTIGVFYLLCAIATLLIKPNMKKLGKLFLVGGSIGLFILAFLYSKEKFFHVGQFFEYTIQFLSPVLLYLILFTTVDFKKIRLIALIAIALTFSCHGLYAIGYYPRPGNFIDMTLNSLPINEPSAHLLLKIAGILDFIIAIAIFVPRISYAALVYAFVWGGLTAIARLTGHFYMDFLGNTFNQWTWEMFIRLPHALIPLFVMVADRPNSNLINRLIFRKQLQNIPYATDSPEQA</sequence>
<gene>
    <name evidence="2" type="ORF">GCM10007384_14750</name>
</gene>
<feature type="transmembrane region" description="Helical" evidence="1">
    <location>
        <begin position="158"/>
        <end position="179"/>
    </location>
</feature>
<comment type="caution">
    <text evidence="2">The sequence shown here is derived from an EMBL/GenBank/DDBJ whole genome shotgun (WGS) entry which is preliminary data.</text>
</comment>
<dbReference type="Proteomes" id="UP000601108">
    <property type="component" value="Unassembled WGS sequence"/>
</dbReference>
<feature type="transmembrane region" description="Helical" evidence="1">
    <location>
        <begin position="72"/>
        <end position="93"/>
    </location>
</feature>
<protein>
    <submittedName>
        <fullName evidence="2">Uncharacterized protein</fullName>
    </submittedName>
</protein>
<feature type="transmembrane region" description="Helical" evidence="1">
    <location>
        <begin position="12"/>
        <end position="31"/>
    </location>
</feature>
<accession>A0A918JUH1</accession>
<keyword evidence="1" id="KW-0812">Transmembrane</keyword>
<feature type="transmembrane region" description="Helical" evidence="1">
    <location>
        <begin position="199"/>
        <end position="220"/>
    </location>
</feature>
<feature type="transmembrane region" description="Helical" evidence="1">
    <location>
        <begin position="227"/>
        <end position="249"/>
    </location>
</feature>
<evidence type="ECO:0000256" key="1">
    <source>
        <dbReference type="SAM" id="Phobius"/>
    </source>
</evidence>
<keyword evidence="1" id="KW-1133">Transmembrane helix</keyword>
<evidence type="ECO:0000313" key="3">
    <source>
        <dbReference type="Proteomes" id="UP000601108"/>
    </source>
</evidence>
<dbReference type="RefSeq" id="WP_027411525.1">
    <property type="nucleotide sequence ID" value="NZ_BMWS01000007.1"/>
</dbReference>
<proteinExistence type="predicted"/>
<feature type="transmembrane region" description="Helical" evidence="1">
    <location>
        <begin position="131"/>
        <end position="151"/>
    </location>
</feature>
<reference evidence="2 3" key="1">
    <citation type="journal article" date="2014" name="Int. J. Syst. Evol. Microbiol.">
        <title>Complete genome sequence of Corynebacterium casei LMG S-19264T (=DSM 44701T), isolated from a smear-ripened cheese.</title>
        <authorList>
            <consortium name="US DOE Joint Genome Institute (JGI-PGF)"/>
            <person name="Walter F."/>
            <person name="Albersmeier A."/>
            <person name="Kalinowski J."/>
            <person name="Ruckert C."/>
        </authorList>
    </citation>
    <scope>NUCLEOTIDE SEQUENCE [LARGE SCALE GENOMIC DNA]</scope>
    <source>
        <strain evidence="2 3">KCTC 12285</strain>
    </source>
</reference>
<keyword evidence="3" id="KW-1185">Reference proteome</keyword>
<evidence type="ECO:0000313" key="2">
    <source>
        <dbReference type="EMBL" id="GGX14202.1"/>
    </source>
</evidence>
<organism evidence="2 3">
    <name type="scientific">Aquimarina muelleri</name>
    <dbReference type="NCBI Taxonomy" id="279356"/>
    <lineage>
        <taxon>Bacteria</taxon>
        <taxon>Pseudomonadati</taxon>
        <taxon>Bacteroidota</taxon>
        <taxon>Flavobacteriia</taxon>
        <taxon>Flavobacteriales</taxon>
        <taxon>Flavobacteriaceae</taxon>
        <taxon>Aquimarina</taxon>
    </lineage>
</organism>
<dbReference type="AlphaFoldDB" id="A0A918JUH1"/>
<name>A0A918JUH1_9FLAO</name>
<feature type="transmembrane region" description="Helical" evidence="1">
    <location>
        <begin position="100"/>
        <end position="119"/>
    </location>
</feature>
<keyword evidence="1" id="KW-0472">Membrane</keyword>
<dbReference type="EMBL" id="BMWS01000007">
    <property type="protein sequence ID" value="GGX14202.1"/>
    <property type="molecule type" value="Genomic_DNA"/>
</dbReference>